<evidence type="ECO:0000313" key="1">
    <source>
        <dbReference type="EMBL" id="CAB9500099.1"/>
    </source>
</evidence>
<dbReference type="EMBL" id="CAICTM010000074">
    <property type="protein sequence ID" value="CAB9500099.1"/>
    <property type="molecule type" value="Genomic_DNA"/>
</dbReference>
<keyword evidence="2" id="KW-1185">Reference proteome</keyword>
<proteinExistence type="predicted"/>
<accession>A0A9N8DG35</accession>
<reference evidence="1" key="1">
    <citation type="submission" date="2020-06" db="EMBL/GenBank/DDBJ databases">
        <authorList>
            <consortium name="Plant Systems Biology data submission"/>
        </authorList>
    </citation>
    <scope>NUCLEOTIDE SEQUENCE</scope>
    <source>
        <strain evidence="1">D6</strain>
    </source>
</reference>
<evidence type="ECO:0000313" key="2">
    <source>
        <dbReference type="Proteomes" id="UP001153069"/>
    </source>
</evidence>
<organism evidence="1 2">
    <name type="scientific">Seminavis robusta</name>
    <dbReference type="NCBI Taxonomy" id="568900"/>
    <lineage>
        <taxon>Eukaryota</taxon>
        <taxon>Sar</taxon>
        <taxon>Stramenopiles</taxon>
        <taxon>Ochrophyta</taxon>
        <taxon>Bacillariophyta</taxon>
        <taxon>Bacillariophyceae</taxon>
        <taxon>Bacillariophycidae</taxon>
        <taxon>Naviculales</taxon>
        <taxon>Naviculaceae</taxon>
        <taxon>Seminavis</taxon>
    </lineage>
</organism>
<name>A0A9N8DG35_9STRA</name>
<sequence length="98" mass="11224">MAEVSNIQEVGTGMKMITFKLKTKKMKRRFEMVQYVRIEEVACFEYATGVVEKRTFHVVSANSALRSINVVVKQDRNPDSMATFLYCHAKEGFRVVVA</sequence>
<protein>
    <submittedName>
        <fullName evidence="1">Uncharacterized protein</fullName>
    </submittedName>
</protein>
<dbReference type="Proteomes" id="UP001153069">
    <property type="component" value="Unassembled WGS sequence"/>
</dbReference>
<gene>
    <name evidence="1" type="ORF">SEMRO_75_G041410.1</name>
</gene>
<dbReference type="AlphaFoldDB" id="A0A9N8DG35"/>
<comment type="caution">
    <text evidence="1">The sequence shown here is derived from an EMBL/GenBank/DDBJ whole genome shotgun (WGS) entry which is preliminary data.</text>
</comment>